<dbReference type="Proteomes" id="UP000789759">
    <property type="component" value="Unassembled WGS sequence"/>
</dbReference>
<evidence type="ECO:0000313" key="2">
    <source>
        <dbReference type="Proteomes" id="UP000789759"/>
    </source>
</evidence>
<sequence>MHNGKSIIDDWNMLSTRFENKLNKTEHDIFSDAMFILLIWSKINLTNIDRLRFLNLPVIKILTSHTSSPGAKKANSDIAKGLEAELLLVKGIIQDILFEEDQEPLLLSIAVLITFKNYNGPTLSILEGIKVPIHLAWAIKVYKSQGLMLSKAIIDLENKEFTAKLLFIAISRVYALIDIIF</sequence>
<comment type="caution">
    <text evidence="1">The sequence shown here is derived from an EMBL/GenBank/DDBJ whole genome shotgun (WGS) entry which is preliminary data.</text>
</comment>
<gene>
    <name evidence="1" type="ORF">CPELLU_LOCUS2181</name>
</gene>
<keyword evidence="2" id="KW-1185">Reference proteome</keyword>
<reference evidence="1" key="1">
    <citation type="submission" date="2021-06" db="EMBL/GenBank/DDBJ databases">
        <authorList>
            <person name="Kallberg Y."/>
            <person name="Tangrot J."/>
            <person name="Rosling A."/>
        </authorList>
    </citation>
    <scope>NUCLEOTIDE SEQUENCE</scope>
    <source>
        <strain evidence="1">FL966</strain>
    </source>
</reference>
<dbReference type="AlphaFoldDB" id="A0A9N8WSP0"/>
<evidence type="ECO:0000313" key="1">
    <source>
        <dbReference type="EMBL" id="CAG8495219.1"/>
    </source>
</evidence>
<accession>A0A9N8WSP0</accession>
<dbReference type="OrthoDB" id="2364860at2759"/>
<name>A0A9N8WSP0_9GLOM</name>
<protein>
    <submittedName>
        <fullName evidence="1">23606_t:CDS:1</fullName>
    </submittedName>
</protein>
<proteinExistence type="predicted"/>
<organism evidence="1 2">
    <name type="scientific">Cetraspora pellucida</name>
    <dbReference type="NCBI Taxonomy" id="1433469"/>
    <lineage>
        <taxon>Eukaryota</taxon>
        <taxon>Fungi</taxon>
        <taxon>Fungi incertae sedis</taxon>
        <taxon>Mucoromycota</taxon>
        <taxon>Glomeromycotina</taxon>
        <taxon>Glomeromycetes</taxon>
        <taxon>Diversisporales</taxon>
        <taxon>Gigasporaceae</taxon>
        <taxon>Cetraspora</taxon>
    </lineage>
</organism>
<dbReference type="EMBL" id="CAJVQA010000901">
    <property type="protein sequence ID" value="CAG8495219.1"/>
    <property type="molecule type" value="Genomic_DNA"/>
</dbReference>